<dbReference type="GeneID" id="120279538"/>
<reference evidence="4" key="1">
    <citation type="submission" date="2025-08" db="UniProtKB">
        <authorList>
            <consortium name="RefSeq"/>
        </authorList>
    </citation>
    <scope>IDENTIFICATION</scope>
</reference>
<dbReference type="AlphaFoldDB" id="A0AB40CQN7"/>
<feature type="coiled-coil region" evidence="1">
    <location>
        <begin position="107"/>
        <end position="134"/>
    </location>
</feature>
<evidence type="ECO:0000313" key="4">
    <source>
        <dbReference type="RefSeq" id="XP_039142395.1"/>
    </source>
</evidence>
<dbReference type="Proteomes" id="UP001515500">
    <property type="component" value="Chromosome 16"/>
</dbReference>
<name>A0AB40CQN7_DIOCR</name>
<dbReference type="RefSeq" id="XP_039142395.1">
    <property type="nucleotide sequence ID" value="XM_039286461.1"/>
</dbReference>
<dbReference type="PANTHER" id="PTHR37371:SF1">
    <property type="entry name" value="KINESIN-LIKE PROTEIN"/>
    <property type="match status" value="1"/>
</dbReference>
<dbReference type="PANTHER" id="PTHR37371">
    <property type="entry name" value="OS08G0180400 PROTEIN"/>
    <property type="match status" value="1"/>
</dbReference>
<feature type="compositionally biased region" description="Low complexity" evidence="2">
    <location>
        <begin position="45"/>
        <end position="55"/>
    </location>
</feature>
<organism evidence="3 4">
    <name type="scientific">Dioscorea cayennensis subsp. rotundata</name>
    <name type="common">White Guinea yam</name>
    <name type="synonym">Dioscorea rotundata</name>
    <dbReference type="NCBI Taxonomy" id="55577"/>
    <lineage>
        <taxon>Eukaryota</taxon>
        <taxon>Viridiplantae</taxon>
        <taxon>Streptophyta</taxon>
        <taxon>Embryophyta</taxon>
        <taxon>Tracheophyta</taxon>
        <taxon>Spermatophyta</taxon>
        <taxon>Magnoliopsida</taxon>
        <taxon>Liliopsida</taxon>
        <taxon>Dioscoreales</taxon>
        <taxon>Dioscoreaceae</taxon>
        <taxon>Dioscorea</taxon>
    </lineage>
</organism>
<protein>
    <submittedName>
        <fullName evidence="4">Uncharacterized protein LOC120279538</fullName>
    </submittedName>
</protein>
<evidence type="ECO:0000256" key="2">
    <source>
        <dbReference type="SAM" id="MobiDB-lite"/>
    </source>
</evidence>
<feature type="region of interest" description="Disordered" evidence="2">
    <location>
        <begin position="1"/>
        <end position="31"/>
    </location>
</feature>
<proteinExistence type="predicted"/>
<accession>A0AB40CQN7</accession>
<keyword evidence="3" id="KW-1185">Reference proteome</keyword>
<feature type="region of interest" description="Disordered" evidence="2">
    <location>
        <begin position="45"/>
        <end position="68"/>
    </location>
</feature>
<keyword evidence="1" id="KW-0175">Coiled coil</keyword>
<gene>
    <name evidence="4" type="primary">LOC120279538</name>
</gene>
<evidence type="ECO:0000313" key="3">
    <source>
        <dbReference type="Proteomes" id="UP001515500"/>
    </source>
</evidence>
<evidence type="ECO:0000256" key="1">
    <source>
        <dbReference type="SAM" id="Coils"/>
    </source>
</evidence>
<sequence>MKKRAPRGGAKAGVLRSPLPMSSPRRFSKEPCKPFDFDLTFRATSSKKTLSSSPLVRSPASPIPKTPANISDLKDLANSRANALKRHLDLFHSEALKEINASESRISKRFKMQAQSCTQLIAEAEEEHKKLSGRIVENMDLLKASYVEFLTEAQATATRVCKEKIPELAQSVEKAIDNLRSRCRIPASPIQ</sequence>